<proteinExistence type="predicted"/>
<dbReference type="EMBL" id="UZAL01000720">
    <property type="protein sequence ID" value="VDO72741.1"/>
    <property type="molecule type" value="Genomic_DNA"/>
</dbReference>
<name>A0A183NF66_9TREM</name>
<evidence type="ECO:0000256" key="1">
    <source>
        <dbReference type="SAM" id="MobiDB-lite"/>
    </source>
</evidence>
<organism evidence="2 3">
    <name type="scientific">Schistosoma mattheei</name>
    <dbReference type="NCBI Taxonomy" id="31246"/>
    <lineage>
        <taxon>Eukaryota</taxon>
        <taxon>Metazoa</taxon>
        <taxon>Spiralia</taxon>
        <taxon>Lophotrochozoa</taxon>
        <taxon>Platyhelminthes</taxon>
        <taxon>Trematoda</taxon>
        <taxon>Digenea</taxon>
        <taxon>Strigeidida</taxon>
        <taxon>Schistosomatoidea</taxon>
        <taxon>Schistosomatidae</taxon>
        <taxon>Schistosoma</taxon>
    </lineage>
</organism>
<feature type="region of interest" description="Disordered" evidence="1">
    <location>
        <begin position="81"/>
        <end position="102"/>
    </location>
</feature>
<keyword evidence="3" id="KW-1185">Reference proteome</keyword>
<protein>
    <submittedName>
        <fullName evidence="2">Uncharacterized protein</fullName>
    </submittedName>
</protein>
<dbReference type="Proteomes" id="UP000269396">
    <property type="component" value="Unassembled WGS sequence"/>
</dbReference>
<accession>A0A183NF66</accession>
<evidence type="ECO:0000313" key="2">
    <source>
        <dbReference type="EMBL" id="VDO72741.1"/>
    </source>
</evidence>
<gene>
    <name evidence="2" type="ORF">SMTD_LOCUS752</name>
</gene>
<reference evidence="2 3" key="1">
    <citation type="submission" date="2018-11" db="EMBL/GenBank/DDBJ databases">
        <authorList>
            <consortium name="Pathogen Informatics"/>
        </authorList>
    </citation>
    <scope>NUCLEOTIDE SEQUENCE [LARGE SCALE GENOMIC DNA]</scope>
    <source>
        <strain>Denwood</strain>
        <strain evidence="3">Zambia</strain>
    </source>
</reference>
<sequence length="158" mass="17570">MTKEDVEDVNILASFLTFIGKEAYSLFKTLAFSEKPILLSYATLKELLLDHVKCTDFERCNGAKSPGMIRQDIQNTTTLLRHPNPMGTQGYADTNSLRSRDAGESSLDESHVLITDVNAYLSDNSNNDLVYSNAKSKRNMNLISYASQSHDGTPQIIC</sequence>
<evidence type="ECO:0000313" key="3">
    <source>
        <dbReference type="Proteomes" id="UP000269396"/>
    </source>
</evidence>
<dbReference type="AlphaFoldDB" id="A0A183NF66"/>